<dbReference type="OrthoDB" id="10019582at2759"/>
<evidence type="ECO:0000256" key="6">
    <source>
        <dbReference type="ARBA" id="ARBA00022989"/>
    </source>
</evidence>
<keyword evidence="4" id="KW-0812">Transmembrane</keyword>
<dbReference type="AlphaFoldDB" id="A0A7R9BJT8"/>
<organism evidence="11">
    <name type="scientific">Notodromas monacha</name>
    <dbReference type="NCBI Taxonomy" id="399045"/>
    <lineage>
        <taxon>Eukaryota</taxon>
        <taxon>Metazoa</taxon>
        <taxon>Ecdysozoa</taxon>
        <taxon>Arthropoda</taxon>
        <taxon>Crustacea</taxon>
        <taxon>Oligostraca</taxon>
        <taxon>Ostracoda</taxon>
        <taxon>Podocopa</taxon>
        <taxon>Podocopida</taxon>
        <taxon>Cypridocopina</taxon>
        <taxon>Cypridoidea</taxon>
        <taxon>Cyprididae</taxon>
        <taxon>Notodromas</taxon>
    </lineage>
</organism>
<keyword evidence="9" id="KW-0325">Glycoprotein</keyword>
<evidence type="ECO:0000256" key="9">
    <source>
        <dbReference type="ARBA" id="ARBA00023180"/>
    </source>
</evidence>
<dbReference type="SUPFAM" id="SSF52540">
    <property type="entry name" value="P-loop containing nucleoside triphosphate hydrolases"/>
    <property type="match status" value="1"/>
</dbReference>
<reference evidence="11" key="1">
    <citation type="submission" date="2020-11" db="EMBL/GenBank/DDBJ databases">
        <authorList>
            <person name="Tran Van P."/>
        </authorList>
    </citation>
    <scope>NUCLEOTIDE SEQUENCE</scope>
</reference>
<evidence type="ECO:0000256" key="1">
    <source>
        <dbReference type="ARBA" id="ARBA00004323"/>
    </source>
</evidence>
<dbReference type="GO" id="GO:0000139">
    <property type="term" value="C:Golgi membrane"/>
    <property type="evidence" value="ECO:0007669"/>
    <property type="project" value="UniProtKB-SubCell"/>
</dbReference>
<dbReference type="Gene3D" id="3.40.50.300">
    <property type="entry name" value="P-loop containing nucleotide triphosphate hydrolases"/>
    <property type="match status" value="1"/>
</dbReference>
<protein>
    <submittedName>
        <fullName evidence="11">Uncharacterized protein</fullName>
    </submittedName>
</protein>
<comment type="similarity">
    <text evidence="2">Belongs to the sulfotransferase 3 family.</text>
</comment>
<feature type="region of interest" description="Disordered" evidence="10">
    <location>
        <begin position="136"/>
        <end position="158"/>
    </location>
</feature>
<evidence type="ECO:0000256" key="7">
    <source>
        <dbReference type="ARBA" id="ARBA00023034"/>
    </source>
</evidence>
<dbReference type="Proteomes" id="UP000678499">
    <property type="component" value="Unassembled WGS sequence"/>
</dbReference>
<accession>A0A7R9BJT8</accession>
<feature type="compositionally biased region" description="Low complexity" evidence="10">
    <location>
        <begin position="144"/>
        <end position="154"/>
    </location>
</feature>
<gene>
    <name evidence="11" type="ORF">NMOB1V02_LOCUS4381</name>
</gene>
<keyword evidence="7" id="KW-0333">Golgi apparatus</keyword>
<dbReference type="PANTHER" id="PTHR12129:SF20">
    <property type="entry name" value="HEPARAN SULFATE 2-O-SULFOTRANSFERASE PIPE"/>
    <property type="match status" value="1"/>
</dbReference>
<dbReference type="PANTHER" id="PTHR12129">
    <property type="entry name" value="HEPARAN SULFATE 2-O-SULFOTRANSFERASE"/>
    <property type="match status" value="1"/>
</dbReference>
<keyword evidence="8" id="KW-0472">Membrane</keyword>
<keyword evidence="6" id="KW-1133">Transmembrane helix</keyword>
<keyword evidence="5" id="KW-0735">Signal-anchor</keyword>
<evidence type="ECO:0000313" key="12">
    <source>
        <dbReference type="Proteomes" id="UP000678499"/>
    </source>
</evidence>
<evidence type="ECO:0000313" key="11">
    <source>
        <dbReference type="EMBL" id="CAD7276627.1"/>
    </source>
</evidence>
<dbReference type="InterPro" id="IPR007734">
    <property type="entry name" value="Heparan_SO4_2-O-STrfase"/>
</dbReference>
<sequence length="459" mass="51795">MSHTRTVNGKRRSQLSQGGQNITHMASNGGGEGMMLRRQLSSSGRRPRKRGLPPFTSAPARNMVRRTPNTSEMPRGGLTCLLPSVLCSGSWVICLAIVGSVCLYSKYSELRERINSVVDPDSYAYTVAVTDSAAKDARSDSKAHGSSHSTSTASSEKKQIIQPWEIPIKGDLNFTKKAQLQDVLFFNGVPRSGSGPILGLLELLSKDKPYRFKSENPTISNDKIYINADAEREIVDTVSSMKAPAAFGTRTAFVDFKKYGKKFPIMVSIVRHPFERLLSSFFIVRAPWVTVGRYKARPELGMPTIEWVVKDFESCVFSGDAECQWIPESAEAGTDHRRQMRFFCSHEDHECWPFDSPHALKMAKKNVEKHYAVVGVLEDFNKTLTVLSHYVPRFFRGAVPLYQDQGDELPGAEKNWYKRPVSQEIQDLVSRNLTNEIEFYNFCRQRLHSQYLAIKNKLH</sequence>
<evidence type="ECO:0000256" key="10">
    <source>
        <dbReference type="SAM" id="MobiDB-lite"/>
    </source>
</evidence>
<dbReference type="InterPro" id="IPR005331">
    <property type="entry name" value="Sulfotransferase"/>
</dbReference>
<dbReference type="Pfam" id="PF03567">
    <property type="entry name" value="Sulfotransfer_2"/>
    <property type="match status" value="1"/>
</dbReference>
<evidence type="ECO:0000256" key="4">
    <source>
        <dbReference type="ARBA" id="ARBA00022692"/>
    </source>
</evidence>
<evidence type="ECO:0000256" key="2">
    <source>
        <dbReference type="ARBA" id="ARBA00010569"/>
    </source>
</evidence>
<evidence type="ECO:0000256" key="3">
    <source>
        <dbReference type="ARBA" id="ARBA00022679"/>
    </source>
</evidence>
<dbReference type="InterPro" id="IPR027417">
    <property type="entry name" value="P-loop_NTPase"/>
</dbReference>
<keyword evidence="12" id="KW-1185">Reference proteome</keyword>
<feature type="compositionally biased region" description="Polar residues" evidence="10">
    <location>
        <begin position="14"/>
        <end position="26"/>
    </location>
</feature>
<feature type="region of interest" description="Disordered" evidence="10">
    <location>
        <begin position="1"/>
        <end position="75"/>
    </location>
</feature>
<proteinExistence type="inferred from homology"/>
<dbReference type="GO" id="GO:0008146">
    <property type="term" value="F:sulfotransferase activity"/>
    <property type="evidence" value="ECO:0007669"/>
    <property type="project" value="InterPro"/>
</dbReference>
<name>A0A7R9BJT8_9CRUS</name>
<dbReference type="EMBL" id="CAJPEX010000668">
    <property type="protein sequence ID" value="CAG0916779.1"/>
    <property type="molecule type" value="Genomic_DNA"/>
</dbReference>
<dbReference type="EMBL" id="OA882705">
    <property type="protein sequence ID" value="CAD7276627.1"/>
    <property type="molecule type" value="Genomic_DNA"/>
</dbReference>
<keyword evidence="3" id="KW-0808">Transferase</keyword>
<comment type="subcellular location">
    <subcellularLocation>
        <location evidence="1">Golgi apparatus membrane</location>
        <topology evidence="1">Single-pass type II membrane protein</topology>
    </subcellularLocation>
</comment>
<evidence type="ECO:0000256" key="5">
    <source>
        <dbReference type="ARBA" id="ARBA00022968"/>
    </source>
</evidence>
<evidence type="ECO:0000256" key="8">
    <source>
        <dbReference type="ARBA" id="ARBA00023136"/>
    </source>
</evidence>